<keyword evidence="3" id="KW-1133">Transmembrane helix</keyword>
<protein>
    <submittedName>
        <fullName evidence="4">Uncharacterized protein</fullName>
    </submittedName>
</protein>
<evidence type="ECO:0000256" key="1">
    <source>
        <dbReference type="SAM" id="Coils"/>
    </source>
</evidence>
<keyword evidence="1" id="KW-0175">Coiled coil</keyword>
<gene>
    <name evidence="4" type="ORF">CDEB00056_LOCUS22269</name>
</gene>
<feature type="compositionally biased region" description="Basic and acidic residues" evidence="2">
    <location>
        <begin position="93"/>
        <end position="113"/>
    </location>
</feature>
<dbReference type="EMBL" id="HBIO01029042">
    <property type="protein sequence ID" value="CAE0477416.1"/>
    <property type="molecule type" value="Transcribed_RNA"/>
</dbReference>
<keyword evidence="3" id="KW-0472">Membrane</keyword>
<accession>A0A7S3QHN7</accession>
<feature type="coiled-coil region" evidence="1">
    <location>
        <begin position="211"/>
        <end position="242"/>
    </location>
</feature>
<keyword evidence="3" id="KW-0812">Transmembrane</keyword>
<organism evidence="4">
    <name type="scientific">Chaetoceros debilis</name>
    <dbReference type="NCBI Taxonomy" id="122233"/>
    <lineage>
        <taxon>Eukaryota</taxon>
        <taxon>Sar</taxon>
        <taxon>Stramenopiles</taxon>
        <taxon>Ochrophyta</taxon>
        <taxon>Bacillariophyta</taxon>
        <taxon>Coscinodiscophyceae</taxon>
        <taxon>Chaetocerotophycidae</taxon>
        <taxon>Chaetocerotales</taxon>
        <taxon>Chaetocerotaceae</taxon>
        <taxon>Chaetoceros</taxon>
    </lineage>
</organism>
<feature type="compositionally biased region" description="Basic and acidic residues" evidence="2">
    <location>
        <begin position="57"/>
        <end position="79"/>
    </location>
</feature>
<feature type="compositionally biased region" description="Basic and acidic residues" evidence="2">
    <location>
        <begin position="145"/>
        <end position="158"/>
    </location>
</feature>
<feature type="compositionally biased region" description="Basic and acidic residues" evidence="2">
    <location>
        <begin position="177"/>
        <end position="189"/>
    </location>
</feature>
<evidence type="ECO:0000256" key="2">
    <source>
        <dbReference type="SAM" id="MobiDB-lite"/>
    </source>
</evidence>
<reference evidence="4" key="1">
    <citation type="submission" date="2021-01" db="EMBL/GenBank/DDBJ databases">
        <authorList>
            <person name="Corre E."/>
            <person name="Pelletier E."/>
            <person name="Niang G."/>
            <person name="Scheremetjew M."/>
            <person name="Finn R."/>
            <person name="Kale V."/>
            <person name="Holt S."/>
            <person name="Cochrane G."/>
            <person name="Meng A."/>
            <person name="Brown T."/>
            <person name="Cohen L."/>
        </authorList>
    </citation>
    <scope>NUCLEOTIDE SEQUENCE</scope>
    <source>
        <strain evidence="4">MM31A-1</strain>
    </source>
</reference>
<evidence type="ECO:0000313" key="4">
    <source>
        <dbReference type="EMBL" id="CAE0477416.1"/>
    </source>
</evidence>
<feature type="compositionally biased region" description="Low complexity" evidence="2">
    <location>
        <begin position="125"/>
        <end position="140"/>
    </location>
</feature>
<feature type="transmembrane region" description="Helical" evidence="3">
    <location>
        <begin position="12"/>
        <end position="36"/>
    </location>
</feature>
<proteinExistence type="predicted"/>
<name>A0A7S3QHN7_9STRA</name>
<dbReference type="AlphaFoldDB" id="A0A7S3QHN7"/>
<feature type="region of interest" description="Disordered" evidence="2">
    <location>
        <begin position="177"/>
        <end position="209"/>
    </location>
</feature>
<feature type="region of interest" description="Disordered" evidence="2">
    <location>
        <begin position="55"/>
        <end position="158"/>
    </location>
</feature>
<evidence type="ECO:0000256" key="3">
    <source>
        <dbReference type="SAM" id="Phobius"/>
    </source>
</evidence>
<sequence>MTRRTGKISTATLPLYVKFLMILAIIQVFILTNYVITEDEVLLLTEEGTNKSVSEYLENRSRARNGNEKKEKNKGKKETVPATKKASNSNNKRSSEIVVSKEKLAENERKLDESADGDVVQNTHQSQSQSQAQSQPQSQPDPMEEIAKAQREQKVNKEREVAAQLAAMTKRVNATRIQKEQQAHERQVAEEAQAAAAEQHHQEAQAQAYANQIAEEKRKEIRRQEKREEARLVKEARQLEITEDRHIEEEFVKGCKCVQCKEDEVCGGLWKADRLPTIDHDKDYTPDPHSLKIHIVVSHCKSDLHWMSKFIKGYEHSIVSTHIITKCGAPVHGAPEGATIQELPNVGRCDHTYAYYINNILDEKVKKGEENDSIVFFLKDDMSSKNMHQGSAWNKFDSMVQLASSDNGFACGVPPWDSAYHNYEESCSCSAYHDPNLLTFTIEEYDRNIKGYDDNGVDFMSENYPNLGSFYNHLDSEKALPMPKLVQVCYGGIFAASVNNLKRTDDSIWKMAEESLTRGNNIHEGHYMERLWGHLMSKPLEQYQIDAIKNHANDNYVEQFPFNGLLCKGDC</sequence>